<accession>A0AAI8XSH7</accession>
<proteinExistence type="predicted"/>
<organism evidence="3 4">
    <name type="scientific">Mycolicibacterium mageritense</name>
    <name type="common">Mycobacterium mageritense</name>
    <dbReference type="NCBI Taxonomy" id="53462"/>
    <lineage>
        <taxon>Bacteria</taxon>
        <taxon>Bacillati</taxon>
        <taxon>Actinomycetota</taxon>
        <taxon>Actinomycetes</taxon>
        <taxon>Mycobacteriales</taxon>
        <taxon>Mycobacteriaceae</taxon>
        <taxon>Mycolicibacterium</taxon>
    </lineage>
</organism>
<dbReference type="RefSeq" id="WP_286212821.1">
    <property type="nucleotide sequence ID" value="NZ_AP027452.1"/>
</dbReference>
<dbReference type="Proteomes" id="UP001241092">
    <property type="component" value="Chromosome"/>
</dbReference>
<feature type="domain" description="Helix-turn-helix" evidence="2">
    <location>
        <begin position="26"/>
        <end position="76"/>
    </location>
</feature>
<reference evidence="3" key="1">
    <citation type="submission" date="2023-03" db="EMBL/GenBank/DDBJ databases">
        <title>Draft genome sequence of a Mycolicibacterium mageritense strain H4_3_1 isolated from a hybrid biological-inorganic system reactor.</title>
        <authorList>
            <person name="Feng X."/>
            <person name="Kazama D."/>
            <person name="Sato K."/>
            <person name="Kobayashi H."/>
        </authorList>
    </citation>
    <scope>NUCLEOTIDE SEQUENCE</scope>
    <source>
        <strain evidence="3">H4_3_1</strain>
    </source>
</reference>
<evidence type="ECO:0000259" key="2">
    <source>
        <dbReference type="Pfam" id="PF12728"/>
    </source>
</evidence>
<protein>
    <recommendedName>
        <fullName evidence="2">Helix-turn-helix domain-containing protein</fullName>
    </recommendedName>
</protein>
<dbReference type="SUPFAM" id="SSF46955">
    <property type="entry name" value="Putative DNA-binding domain"/>
    <property type="match status" value="1"/>
</dbReference>
<sequence length="83" mass="9082">MAIEDAASQRNQGNSLTAEVPPPSPWLTRPELAERLRVTVSTLASWASSGIGPRYARFGKYARYRMSDVIAWEEAQLTGGESA</sequence>
<feature type="region of interest" description="Disordered" evidence="1">
    <location>
        <begin position="1"/>
        <end position="28"/>
    </location>
</feature>
<evidence type="ECO:0000256" key="1">
    <source>
        <dbReference type="SAM" id="MobiDB-lite"/>
    </source>
</evidence>
<evidence type="ECO:0000313" key="3">
    <source>
        <dbReference type="EMBL" id="BDY33206.1"/>
    </source>
</evidence>
<dbReference type="InterPro" id="IPR009061">
    <property type="entry name" value="DNA-bd_dom_put_sf"/>
</dbReference>
<gene>
    <name evidence="3" type="ORF">hbim_07181</name>
</gene>
<dbReference type="Gene3D" id="1.10.10.10">
    <property type="entry name" value="Winged helix-like DNA-binding domain superfamily/Winged helix DNA-binding domain"/>
    <property type="match status" value="1"/>
</dbReference>
<name>A0AAI8XSH7_MYCME</name>
<evidence type="ECO:0000313" key="4">
    <source>
        <dbReference type="Proteomes" id="UP001241092"/>
    </source>
</evidence>
<dbReference type="EMBL" id="AP027452">
    <property type="protein sequence ID" value="BDY33206.1"/>
    <property type="molecule type" value="Genomic_DNA"/>
</dbReference>
<dbReference type="InterPro" id="IPR036388">
    <property type="entry name" value="WH-like_DNA-bd_sf"/>
</dbReference>
<dbReference type="Pfam" id="PF12728">
    <property type="entry name" value="HTH_17"/>
    <property type="match status" value="1"/>
</dbReference>
<feature type="compositionally biased region" description="Polar residues" evidence="1">
    <location>
        <begin position="8"/>
        <end position="17"/>
    </location>
</feature>
<dbReference type="AlphaFoldDB" id="A0AAI8XSH7"/>
<dbReference type="InterPro" id="IPR041657">
    <property type="entry name" value="HTH_17"/>
</dbReference>